<accession>A0A0C3FIW5</accession>
<feature type="non-terminal residue" evidence="1">
    <location>
        <position position="1"/>
    </location>
</feature>
<reference evidence="2" key="2">
    <citation type="submission" date="2015-01" db="EMBL/GenBank/DDBJ databases">
        <title>Evolutionary Origins and Diversification of the Mycorrhizal Mutualists.</title>
        <authorList>
            <consortium name="DOE Joint Genome Institute"/>
            <consortium name="Mycorrhizal Genomics Consortium"/>
            <person name="Kohler A."/>
            <person name="Kuo A."/>
            <person name="Nagy L.G."/>
            <person name="Floudas D."/>
            <person name="Copeland A."/>
            <person name="Barry K.W."/>
            <person name="Cichocki N."/>
            <person name="Veneault-Fourrey C."/>
            <person name="LaButti K."/>
            <person name="Lindquist E.A."/>
            <person name="Lipzen A."/>
            <person name="Lundell T."/>
            <person name="Morin E."/>
            <person name="Murat C."/>
            <person name="Riley R."/>
            <person name="Ohm R."/>
            <person name="Sun H."/>
            <person name="Tunlid A."/>
            <person name="Henrissat B."/>
            <person name="Grigoriev I.V."/>
            <person name="Hibbett D.S."/>
            <person name="Martin F."/>
        </authorList>
    </citation>
    <scope>NUCLEOTIDE SEQUENCE [LARGE SCALE GENOMIC DNA]</scope>
    <source>
        <strain evidence="2">F 1598</strain>
    </source>
</reference>
<organism evidence="1 2">
    <name type="scientific">Piloderma croceum (strain F 1598)</name>
    <dbReference type="NCBI Taxonomy" id="765440"/>
    <lineage>
        <taxon>Eukaryota</taxon>
        <taxon>Fungi</taxon>
        <taxon>Dikarya</taxon>
        <taxon>Basidiomycota</taxon>
        <taxon>Agaricomycotina</taxon>
        <taxon>Agaricomycetes</taxon>
        <taxon>Agaricomycetidae</taxon>
        <taxon>Atheliales</taxon>
        <taxon>Atheliaceae</taxon>
        <taxon>Piloderma</taxon>
    </lineage>
</organism>
<gene>
    <name evidence="1" type="ORF">PILCRDRAFT_40414</name>
</gene>
<dbReference type="Proteomes" id="UP000054166">
    <property type="component" value="Unassembled WGS sequence"/>
</dbReference>
<proteinExistence type="predicted"/>
<dbReference type="HOGENOM" id="CLU_077575_1_0_1"/>
<dbReference type="InParanoid" id="A0A0C3FIW5"/>
<feature type="non-terminal residue" evidence="1">
    <location>
        <position position="182"/>
    </location>
</feature>
<dbReference type="AlphaFoldDB" id="A0A0C3FIW5"/>
<sequence>LLGKSDLYGYPILGSDGRLIMTLFADDTTVYLDKRNNYEELLSILNLWCQASGARFNVNKTEIIPIGSPQYRNEFLETWRVMLENTCFDDNIRIAKEREPTRILGGWVGNGVDKEAIWSKNPDKIQTIFERWDQWHPTLISRQLIVNMFTRGITQYLTTIQGMPKEIETRLQKMISTLVWDG</sequence>
<dbReference type="EMBL" id="KN833008">
    <property type="protein sequence ID" value="KIM79699.1"/>
    <property type="molecule type" value="Genomic_DNA"/>
</dbReference>
<reference evidence="1 2" key="1">
    <citation type="submission" date="2014-04" db="EMBL/GenBank/DDBJ databases">
        <authorList>
            <consortium name="DOE Joint Genome Institute"/>
            <person name="Kuo A."/>
            <person name="Tarkka M."/>
            <person name="Buscot F."/>
            <person name="Kohler A."/>
            <person name="Nagy L.G."/>
            <person name="Floudas D."/>
            <person name="Copeland A."/>
            <person name="Barry K.W."/>
            <person name="Cichocki N."/>
            <person name="Veneault-Fourrey C."/>
            <person name="LaButti K."/>
            <person name="Lindquist E.A."/>
            <person name="Lipzen A."/>
            <person name="Lundell T."/>
            <person name="Morin E."/>
            <person name="Murat C."/>
            <person name="Sun H."/>
            <person name="Tunlid A."/>
            <person name="Henrissat B."/>
            <person name="Grigoriev I.V."/>
            <person name="Hibbett D.S."/>
            <person name="Martin F."/>
            <person name="Nordberg H.P."/>
            <person name="Cantor M.N."/>
            <person name="Hua S.X."/>
        </authorList>
    </citation>
    <scope>NUCLEOTIDE SEQUENCE [LARGE SCALE GENOMIC DNA]</scope>
    <source>
        <strain evidence="1 2">F 1598</strain>
    </source>
</reference>
<keyword evidence="2" id="KW-1185">Reference proteome</keyword>
<name>A0A0C3FIW5_PILCF</name>
<evidence type="ECO:0000313" key="2">
    <source>
        <dbReference type="Proteomes" id="UP000054166"/>
    </source>
</evidence>
<dbReference type="OrthoDB" id="2205812at2759"/>
<protein>
    <submittedName>
        <fullName evidence="1">Uncharacterized protein</fullName>
    </submittedName>
</protein>
<dbReference type="STRING" id="765440.A0A0C3FIW5"/>
<evidence type="ECO:0000313" key="1">
    <source>
        <dbReference type="EMBL" id="KIM79699.1"/>
    </source>
</evidence>